<feature type="compositionally biased region" description="Low complexity" evidence="1">
    <location>
        <begin position="234"/>
        <end position="264"/>
    </location>
</feature>
<accession>F8E1R7</accession>
<organism evidence="2 3">
    <name type="scientific">Corynebacterium resistens (strain DSM 45100 / JCM 12819 / GTC 2026 / SICGH 158)</name>
    <dbReference type="NCBI Taxonomy" id="662755"/>
    <lineage>
        <taxon>Bacteria</taxon>
        <taxon>Bacillati</taxon>
        <taxon>Actinomycetota</taxon>
        <taxon>Actinomycetes</taxon>
        <taxon>Mycobacteriales</taxon>
        <taxon>Corynebacteriaceae</taxon>
        <taxon>Corynebacterium</taxon>
    </lineage>
</organism>
<dbReference type="RefSeq" id="WP_013888350.1">
    <property type="nucleotide sequence ID" value="NC_015673.1"/>
</dbReference>
<dbReference type="HOGENOM" id="CLU_920447_0_0_11"/>
<gene>
    <name evidence="2" type="ordered locus">CRES_0978</name>
</gene>
<evidence type="ECO:0000256" key="1">
    <source>
        <dbReference type="SAM" id="MobiDB-lite"/>
    </source>
</evidence>
<evidence type="ECO:0000313" key="3">
    <source>
        <dbReference type="Proteomes" id="UP000000492"/>
    </source>
</evidence>
<feature type="compositionally biased region" description="Polar residues" evidence="1">
    <location>
        <begin position="41"/>
        <end position="59"/>
    </location>
</feature>
<proteinExistence type="predicted"/>
<name>F8E1R7_CORRG</name>
<feature type="compositionally biased region" description="Basic and acidic residues" evidence="1">
    <location>
        <begin position="61"/>
        <end position="71"/>
    </location>
</feature>
<sequence length="325" mass="34731">MNLHASHASPQRSRISRLVGLFTATLTAGILLSACADSDLHTTGNSGDSSAQPQNSTVGKPSDKSDRTKPLKVGEKFKVPCGYQQDDTCMEVEIKNIAELGTADSAATSQCPELEYHPLQPNEKIIYIDLHATMPENVGEDFSSPFRNQPWRAITKAKRISQAPNLFCDVNQTHHDLADEFPGLSADGRFYLKVPESVALLQVKNHELIATIDVSAPGQAEGGQNNQSKKRSGAAPNPTTNATPAPVTTAPIEPATETTAPAQPDNRPIGTTKAPGLEAPHPLEKTISSCATDYTLYQRGTTFFTDGTSGWTEECAAAMDAAMGQ</sequence>
<dbReference type="EMBL" id="CP002857">
    <property type="protein sequence ID" value="AEI09334.1"/>
    <property type="molecule type" value="Genomic_DNA"/>
</dbReference>
<dbReference type="Proteomes" id="UP000000492">
    <property type="component" value="Chromosome"/>
</dbReference>
<feature type="region of interest" description="Disordered" evidence="1">
    <location>
        <begin position="41"/>
        <end position="71"/>
    </location>
</feature>
<dbReference type="KEGG" id="crd:CRES_0978"/>
<protein>
    <submittedName>
        <fullName evidence="2">Secreted protein</fullName>
    </submittedName>
</protein>
<keyword evidence="3" id="KW-1185">Reference proteome</keyword>
<dbReference type="AlphaFoldDB" id="F8E1R7"/>
<reference evidence="2 3" key="1">
    <citation type="journal article" date="2012" name="BMC Genomics">
        <title>Complete genome sequence, lifestyle, and multi-drug resistance of the human pathogen Corynebacterium resistens DSM 45100 isolated from blood samples of a leukemia patient.</title>
        <authorList>
            <person name="Schroder J."/>
            <person name="Maus I."/>
            <person name="Meyer K."/>
            <person name="Wordemann S."/>
            <person name="Blom J."/>
            <person name="Jaenicke S."/>
            <person name="Schneider J."/>
            <person name="Trost E."/>
            <person name="Tauch A."/>
        </authorList>
    </citation>
    <scope>NUCLEOTIDE SEQUENCE [LARGE SCALE GENOMIC DNA]</scope>
    <source>
        <strain evidence="3">DSM 45100 / JCM 12819 / CCUG 50093 / GTC 2026 / SICGH 158</strain>
    </source>
</reference>
<dbReference type="OrthoDB" id="4426420at2"/>
<dbReference type="eggNOG" id="ENOG5031F5I">
    <property type="taxonomic scope" value="Bacteria"/>
</dbReference>
<feature type="region of interest" description="Disordered" evidence="1">
    <location>
        <begin position="217"/>
        <end position="282"/>
    </location>
</feature>
<evidence type="ECO:0000313" key="2">
    <source>
        <dbReference type="EMBL" id="AEI09334.1"/>
    </source>
</evidence>